<name>A0ACC3YQD1_COLTU</name>
<evidence type="ECO:0000313" key="2">
    <source>
        <dbReference type="Proteomes" id="UP000805649"/>
    </source>
</evidence>
<sequence length="126" mass="13978">MGYMAKEAQTRPAYKASPHEKGHQKPVMPVSSGAYHSRIRARGFTHVCIIRLAFLWPLQKKRQGSGGWPIGCYEYPFLLMAPSPQCGLANNADLRDLGTPQVQVSGAVHSLSFFLSFFPSRRLDTG</sequence>
<accession>A0ACC3YQD1</accession>
<comment type="caution">
    <text evidence="1">The sequence shown here is derived from an EMBL/GenBank/DDBJ whole genome shotgun (WGS) entry which is preliminary data.</text>
</comment>
<keyword evidence="2" id="KW-1185">Reference proteome</keyword>
<dbReference type="EMBL" id="VUJX02000007">
    <property type="protein sequence ID" value="KAL0934138.1"/>
    <property type="molecule type" value="Genomic_DNA"/>
</dbReference>
<protein>
    <submittedName>
        <fullName evidence="1">Uncharacterized protein</fullName>
    </submittedName>
</protein>
<evidence type="ECO:0000313" key="1">
    <source>
        <dbReference type="EMBL" id="KAL0934138.1"/>
    </source>
</evidence>
<proteinExistence type="predicted"/>
<dbReference type="Proteomes" id="UP000805649">
    <property type="component" value="Unassembled WGS sequence"/>
</dbReference>
<gene>
    <name evidence="1" type="ORF">CTRU02_210937</name>
</gene>
<organism evidence="1 2">
    <name type="scientific">Colletotrichum truncatum</name>
    <name type="common">Anthracnose fungus</name>
    <name type="synonym">Colletotrichum capsici</name>
    <dbReference type="NCBI Taxonomy" id="5467"/>
    <lineage>
        <taxon>Eukaryota</taxon>
        <taxon>Fungi</taxon>
        <taxon>Dikarya</taxon>
        <taxon>Ascomycota</taxon>
        <taxon>Pezizomycotina</taxon>
        <taxon>Sordariomycetes</taxon>
        <taxon>Hypocreomycetidae</taxon>
        <taxon>Glomerellales</taxon>
        <taxon>Glomerellaceae</taxon>
        <taxon>Colletotrichum</taxon>
        <taxon>Colletotrichum truncatum species complex</taxon>
    </lineage>
</organism>
<reference evidence="1 2" key="1">
    <citation type="journal article" date="2020" name="Phytopathology">
        <title>Genome Sequence Resources of Colletotrichum truncatum, C. plurivorum, C. musicola, and C. sojae: Four Species Pathogenic to Soybean (Glycine max).</title>
        <authorList>
            <person name="Rogerio F."/>
            <person name="Boufleur T.R."/>
            <person name="Ciampi-Guillardi M."/>
            <person name="Sukno S.A."/>
            <person name="Thon M.R."/>
            <person name="Massola Junior N.S."/>
            <person name="Baroncelli R."/>
        </authorList>
    </citation>
    <scope>NUCLEOTIDE SEQUENCE [LARGE SCALE GENOMIC DNA]</scope>
    <source>
        <strain evidence="1 2">CMES1059</strain>
    </source>
</reference>